<dbReference type="AlphaFoldDB" id="D6RPN8"/>
<gene>
    <name evidence="2" type="ORF">CC1G_07668</name>
</gene>
<feature type="region of interest" description="Disordered" evidence="1">
    <location>
        <begin position="1"/>
        <end position="32"/>
    </location>
</feature>
<evidence type="ECO:0000313" key="2">
    <source>
        <dbReference type="EMBL" id="EFI27058.1"/>
    </source>
</evidence>
<evidence type="ECO:0000313" key="3">
    <source>
        <dbReference type="Proteomes" id="UP000001861"/>
    </source>
</evidence>
<feature type="compositionally biased region" description="Basic and acidic residues" evidence="1">
    <location>
        <begin position="195"/>
        <end position="212"/>
    </location>
</feature>
<evidence type="ECO:0000256" key="1">
    <source>
        <dbReference type="SAM" id="MobiDB-lite"/>
    </source>
</evidence>
<feature type="compositionally biased region" description="Basic and acidic residues" evidence="1">
    <location>
        <begin position="160"/>
        <end position="187"/>
    </location>
</feature>
<dbReference type="OrthoDB" id="10622566at2759"/>
<comment type="caution">
    <text evidence="2">The sequence shown here is derived from an EMBL/GenBank/DDBJ whole genome shotgun (WGS) entry which is preliminary data.</text>
</comment>
<protein>
    <submittedName>
        <fullName evidence="2">Uncharacterized protein</fullName>
    </submittedName>
</protein>
<accession>D6RPN8</accession>
<feature type="compositionally biased region" description="Polar residues" evidence="1">
    <location>
        <begin position="17"/>
        <end position="32"/>
    </location>
</feature>
<dbReference type="RefSeq" id="XP_002910552.1">
    <property type="nucleotide sequence ID" value="XM_002910506.1"/>
</dbReference>
<sequence>MPTNFPAELPPPPIGHQRTNQPKTGRPNQNQQRPVVEFHFSLARIIPSHIQFPALQALLLSAITRREDDPEHLEANLDNEEMGGICALLLNRSFGCSETSQDSSLTGYTTLPHLTPFITQVLYTTGFTNIWALDAIRVLKFMKRRDKELGGGEGVRIAERRDGESKMKVEGEEDGMDGKRVKVEGKGKEKKAKLKEREKESAKEMERDDKGKCSGKAMKDLWWSAISGFTLKDVREMQAQLLYHLVQ</sequence>
<reference evidence="2 3" key="1">
    <citation type="journal article" date="2010" name="Proc. Natl. Acad. Sci. U.S.A.">
        <title>Insights into evolution of multicellular fungi from the assembled chromosomes of the mushroom Coprinopsis cinerea (Coprinus cinereus).</title>
        <authorList>
            <person name="Stajich J.E."/>
            <person name="Wilke S.K."/>
            <person name="Ahren D."/>
            <person name="Au C.H."/>
            <person name="Birren B.W."/>
            <person name="Borodovsky M."/>
            <person name="Burns C."/>
            <person name="Canback B."/>
            <person name="Casselton L.A."/>
            <person name="Cheng C.K."/>
            <person name="Deng J."/>
            <person name="Dietrich F.S."/>
            <person name="Fargo D.C."/>
            <person name="Farman M.L."/>
            <person name="Gathman A.C."/>
            <person name="Goldberg J."/>
            <person name="Guigo R."/>
            <person name="Hoegger P.J."/>
            <person name="Hooker J.B."/>
            <person name="Huggins A."/>
            <person name="James T.Y."/>
            <person name="Kamada T."/>
            <person name="Kilaru S."/>
            <person name="Kodira C."/>
            <person name="Kues U."/>
            <person name="Kupfer D."/>
            <person name="Kwan H.S."/>
            <person name="Lomsadze A."/>
            <person name="Li W."/>
            <person name="Lilly W.W."/>
            <person name="Ma L.J."/>
            <person name="Mackey A.J."/>
            <person name="Manning G."/>
            <person name="Martin F."/>
            <person name="Muraguchi H."/>
            <person name="Natvig D.O."/>
            <person name="Palmerini H."/>
            <person name="Ramesh M.A."/>
            <person name="Rehmeyer C.J."/>
            <person name="Roe B.A."/>
            <person name="Shenoy N."/>
            <person name="Stanke M."/>
            <person name="Ter-Hovhannisyan V."/>
            <person name="Tunlid A."/>
            <person name="Velagapudi R."/>
            <person name="Vision T.J."/>
            <person name="Zeng Q."/>
            <person name="Zolan M.E."/>
            <person name="Pukkila P.J."/>
        </authorList>
    </citation>
    <scope>NUCLEOTIDE SEQUENCE [LARGE SCALE GENOMIC DNA]</scope>
    <source>
        <strain evidence="3">Okayama-7 / 130 / ATCC MYA-4618 / FGSC 9003</strain>
    </source>
</reference>
<dbReference type="Proteomes" id="UP000001861">
    <property type="component" value="Unassembled WGS sequence"/>
</dbReference>
<dbReference type="KEGG" id="cci:CC1G_07668"/>
<dbReference type="EMBL" id="AACS02000009">
    <property type="protein sequence ID" value="EFI27058.1"/>
    <property type="molecule type" value="Genomic_DNA"/>
</dbReference>
<dbReference type="HOGENOM" id="CLU_1124471_0_0_1"/>
<organism evidence="2 3">
    <name type="scientific">Coprinopsis cinerea (strain Okayama-7 / 130 / ATCC MYA-4618 / FGSC 9003)</name>
    <name type="common">Inky cap fungus</name>
    <name type="synonym">Hormographiella aspergillata</name>
    <dbReference type="NCBI Taxonomy" id="240176"/>
    <lineage>
        <taxon>Eukaryota</taxon>
        <taxon>Fungi</taxon>
        <taxon>Dikarya</taxon>
        <taxon>Basidiomycota</taxon>
        <taxon>Agaricomycotina</taxon>
        <taxon>Agaricomycetes</taxon>
        <taxon>Agaricomycetidae</taxon>
        <taxon>Agaricales</taxon>
        <taxon>Agaricineae</taxon>
        <taxon>Psathyrellaceae</taxon>
        <taxon>Coprinopsis</taxon>
    </lineage>
</organism>
<dbReference type="GeneID" id="6008893"/>
<dbReference type="InParanoid" id="D6RPN8"/>
<dbReference type="VEuPathDB" id="FungiDB:CC1G_07668"/>
<feature type="region of interest" description="Disordered" evidence="1">
    <location>
        <begin position="160"/>
        <end position="213"/>
    </location>
</feature>
<keyword evidence="3" id="KW-1185">Reference proteome</keyword>
<proteinExistence type="predicted"/>
<name>D6RPN8_COPC7</name>